<dbReference type="SUPFAM" id="SSF53448">
    <property type="entry name" value="Nucleotide-diphospho-sugar transferases"/>
    <property type="match status" value="1"/>
</dbReference>
<dbReference type="Gene3D" id="3.90.550.10">
    <property type="entry name" value="Spore Coat Polysaccharide Biosynthesis Protein SpsA, Chain A"/>
    <property type="match status" value="1"/>
</dbReference>
<dbReference type="PANTHER" id="PTHR48090">
    <property type="entry name" value="UNDECAPRENYL-PHOSPHATE 4-DEOXY-4-FORMAMIDO-L-ARABINOSE TRANSFERASE-RELATED"/>
    <property type="match status" value="1"/>
</dbReference>
<dbReference type="InterPro" id="IPR029044">
    <property type="entry name" value="Nucleotide-diphossugar_trans"/>
</dbReference>
<dbReference type="InterPro" id="IPR050256">
    <property type="entry name" value="Glycosyltransferase_2"/>
</dbReference>
<dbReference type="STRING" id="1618490.US90_C0032G0001"/>
<evidence type="ECO:0000259" key="1">
    <source>
        <dbReference type="Pfam" id="PF00535"/>
    </source>
</evidence>
<organism evidence="2 3">
    <name type="scientific">Candidatus Shapirobacteria bacterium GW2011_GWE2_38_30</name>
    <dbReference type="NCBI Taxonomy" id="1618490"/>
    <lineage>
        <taxon>Bacteria</taxon>
        <taxon>Candidatus Shapironibacteriota</taxon>
    </lineage>
</organism>
<dbReference type="AlphaFoldDB" id="A0A0G0MS13"/>
<dbReference type="PANTHER" id="PTHR48090:SF7">
    <property type="entry name" value="RFBJ PROTEIN"/>
    <property type="match status" value="1"/>
</dbReference>
<dbReference type="InterPro" id="IPR001173">
    <property type="entry name" value="Glyco_trans_2-like"/>
</dbReference>
<evidence type="ECO:0000313" key="2">
    <source>
        <dbReference type="EMBL" id="KKQ67696.1"/>
    </source>
</evidence>
<feature type="domain" description="Glycosyltransferase 2-like" evidence="1">
    <location>
        <begin position="6"/>
        <end position="132"/>
    </location>
</feature>
<proteinExistence type="predicted"/>
<gene>
    <name evidence="2" type="ORF">US90_C0032G0001</name>
</gene>
<sequence>MKPLVSIIIPFYNEGKQIISIVRQLQLSKYKPQIIVVDDGSIPSSAKNLNNLKDIKLITHPQNRGKSQALATGLKSSTGDIIVFLDSDLLNFHPKHLNFLIEPIINNYADMVVGEFLDGFRIFNYIGQTVIFSGIRSFKRSIINQHLDIFNNQGNINGYLIESKLNQVFFDKYRVVKTKLPNLTQDYKWQKFGLIPGISTDIKMMLNIYRYLGIKNYLSQLKFARSLK</sequence>
<comment type="caution">
    <text evidence="2">The sequence shown here is derived from an EMBL/GenBank/DDBJ whole genome shotgun (WGS) entry which is preliminary data.</text>
</comment>
<evidence type="ECO:0000313" key="3">
    <source>
        <dbReference type="Proteomes" id="UP000034406"/>
    </source>
</evidence>
<dbReference type="EMBL" id="LBUT01000032">
    <property type="protein sequence ID" value="KKQ67696.1"/>
    <property type="molecule type" value="Genomic_DNA"/>
</dbReference>
<protein>
    <recommendedName>
        <fullName evidence="1">Glycosyltransferase 2-like domain-containing protein</fullName>
    </recommendedName>
</protein>
<dbReference type="Pfam" id="PF00535">
    <property type="entry name" value="Glycos_transf_2"/>
    <property type="match status" value="1"/>
</dbReference>
<reference evidence="2 3" key="1">
    <citation type="journal article" date="2015" name="Nature">
        <title>rRNA introns, odd ribosomes, and small enigmatic genomes across a large radiation of phyla.</title>
        <authorList>
            <person name="Brown C.T."/>
            <person name="Hug L.A."/>
            <person name="Thomas B.C."/>
            <person name="Sharon I."/>
            <person name="Castelle C.J."/>
            <person name="Singh A."/>
            <person name="Wilkins M.J."/>
            <person name="Williams K.H."/>
            <person name="Banfield J.F."/>
        </authorList>
    </citation>
    <scope>NUCLEOTIDE SEQUENCE [LARGE SCALE GENOMIC DNA]</scope>
</reference>
<accession>A0A0G0MS13</accession>
<dbReference type="Proteomes" id="UP000034406">
    <property type="component" value="Unassembled WGS sequence"/>
</dbReference>
<dbReference type="CDD" id="cd04179">
    <property type="entry name" value="DPM_DPG-synthase_like"/>
    <property type="match status" value="1"/>
</dbReference>
<name>A0A0G0MS13_9BACT</name>